<keyword evidence="5" id="KW-1185">Reference proteome</keyword>
<name>A0ABV9S284_9PSEU</name>
<sequence>MTGWQGNDGGQGGWNPQPFGPDPGTNKYGTDPYVNQYGTDPYSDPSSKADPYAQYPPPGYPPTGAFPAQGYPPTGGFPAQGYPPPPPPPKRSKLPMILSLVAIMIIVGAVVAIVLVNRKDTQTAQPQPTSTTESTADPAPTTESSGSSSSADPPPTTGGGRHDDWITVDNTADAGLSYQVPPDWKESSTSRQSGLDVDFTGDADYGLYECGGSAYVRTFAASGDVQGKGGKDLDLSATLTDFAKSFATTYYGNDAEVDVPTPTEAAVEGSTAMTLTAKVTPEVTKPDCQATSGEVALVGVLLESDGQPNGVAMLVVVNDLAGGPAEPAPLGADVTQEILKTVRAG</sequence>
<evidence type="ECO:0000313" key="5">
    <source>
        <dbReference type="Proteomes" id="UP001595859"/>
    </source>
</evidence>
<feature type="region of interest" description="Disordered" evidence="1">
    <location>
        <begin position="121"/>
        <end position="167"/>
    </location>
</feature>
<keyword evidence="2" id="KW-0472">Membrane</keyword>
<dbReference type="Pfam" id="PF26056">
    <property type="entry name" value="DUF8017"/>
    <property type="match status" value="1"/>
</dbReference>
<feature type="transmembrane region" description="Helical" evidence="2">
    <location>
        <begin position="97"/>
        <end position="116"/>
    </location>
</feature>
<reference evidence="5" key="1">
    <citation type="journal article" date="2019" name="Int. J. Syst. Evol. Microbiol.">
        <title>The Global Catalogue of Microorganisms (GCM) 10K type strain sequencing project: providing services to taxonomists for standard genome sequencing and annotation.</title>
        <authorList>
            <consortium name="The Broad Institute Genomics Platform"/>
            <consortium name="The Broad Institute Genome Sequencing Center for Infectious Disease"/>
            <person name="Wu L."/>
            <person name="Ma J."/>
        </authorList>
    </citation>
    <scope>NUCLEOTIDE SEQUENCE [LARGE SCALE GENOMIC DNA]</scope>
    <source>
        <strain evidence="5">ZS-22-S1</strain>
    </source>
</reference>
<feature type="compositionally biased region" description="Gly residues" evidence="1">
    <location>
        <begin position="1"/>
        <end position="13"/>
    </location>
</feature>
<evidence type="ECO:0000259" key="3">
    <source>
        <dbReference type="Pfam" id="PF26056"/>
    </source>
</evidence>
<evidence type="ECO:0000256" key="1">
    <source>
        <dbReference type="SAM" id="MobiDB-lite"/>
    </source>
</evidence>
<proteinExistence type="predicted"/>
<accession>A0ABV9S284</accession>
<feature type="region of interest" description="Disordered" evidence="1">
    <location>
        <begin position="176"/>
        <end position="195"/>
    </location>
</feature>
<dbReference type="Proteomes" id="UP001595859">
    <property type="component" value="Unassembled WGS sequence"/>
</dbReference>
<evidence type="ECO:0000313" key="4">
    <source>
        <dbReference type="EMBL" id="MFC4854552.1"/>
    </source>
</evidence>
<keyword evidence="2" id="KW-1133">Transmembrane helix</keyword>
<comment type="caution">
    <text evidence="4">The sequence shown here is derived from an EMBL/GenBank/DDBJ whole genome shotgun (WGS) entry which is preliminary data.</text>
</comment>
<keyword evidence="2" id="KW-0812">Transmembrane</keyword>
<dbReference type="EMBL" id="JBHSIS010000006">
    <property type="protein sequence ID" value="MFC4854552.1"/>
    <property type="molecule type" value="Genomic_DNA"/>
</dbReference>
<organism evidence="4 5">
    <name type="scientific">Actinophytocola glycyrrhizae</name>
    <dbReference type="NCBI Taxonomy" id="2044873"/>
    <lineage>
        <taxon>Bacteria</taxon>
        <taxon>Bacillati</taxon>
        <taxon>Actinomycetota</taxon>
        <taxon>Actinomycetes</taxon>
        <taxon>Pseudonocardiales</taxon>
        <taxon>Pseudonocardiaceae</taxon>
    </lineage>
</organism>
<dbReference type="RefSeq" id="WP_378056487.1">
    <property type="nucleotide sequence ID" value="NZ_JBHSIS010000006.1"/>
</dbReference>
<feature type="region of interest" description="Disordered" evidence="1">
    <location>
        <begin position="1"/>
        <end position="90"/>
    </location>
</feature>
<gene>
    <name evidence="4" type="ORF">ACFPCV_13660</name>
</gene>
<feature type="domain" description="DUF8017" evidence="3">
    <location>
        <begin position="163"/>
        <end position="344"/>
    </location>
</feature>
<protein>
    <recommendedName>
        <fullName evidence="3">DUF8017 domain-containing protein</fullName>
    </recommendedName>
</protein>
<feature type="compositionally biased region" description="Low complexity" evidence="1">
    <location>
        <begin position="121"/>
        <end position="151"/>
    </location>
</feature>
<evidence type="ECO:0000256" key="2">
    <source>
        <dbReference type="SAM" id="Phobius"/>
    </source>
</evidence>
<dbReference type="InterPro" id="IPR058330">
    <property type="entry name" value="DUF8017"/>
</dbReference>